<comment type="caution">
    <text evidence="2">The sequence shown here is derived from an EMBL/GenBank/DDBJ whole genome shotgun (WGS) entry which is preliminary data.</text>
</comment>
<gene>
    <name evidence="2" type="ORF">DPMN_036205</name>
</gene>
<sequence length="57" mass="6223">MRIVLSGSSLQDSDVSDSVLHWLNSSKSGRHLVHKPRSAQPTSSGAEPQSNVFYILD</sequence>
<evidence type="ECO:0000313" key="2">
    <source>
        <dbReference type="EMBL" id="KAH3872981.1"/>
    </source>
</evidence>
<proteinExistence type="predicted"/>
<accession>A0A9D4MD80</accession>
<feature type="compositionally biased region" description="Polar residues" evidence="1">
    <location>
        <begin position="39"/>
        <end position="57"/>
    </location>
</feature>
<protein>
    <submittedName>
        <fullName evidence="2">Uncharacterized protein</fullName>
    </submittedName>
</protein>
<keyword evidence="3" id="KW-1185">Reference proteome</keyword>
<name>A0A9D4MD80_DREPO</name>
<reference evidence="2" key="1">
    <citation type="journal article" date="2019" name="bioRxiv">
        <title>The Genome of the Zebra Mussel, Dreissena polymorpha: A Resource for Invasive Species Research.</title>
        <authorList>
            <person name="McCartney M.A."/>
            <person name="Auch B."/>
            <person name="Kono T."/>
            <person name="Mallez S."/>
            <person name="Zhang Y."/>
            <person name="Obille A."/>
            <person name="Becker A."/>
            <person name="Abrahante J.E."/>
            <person name="Garbe J."/>
            <person name="Badalamenti J.P."/>
            <person name="Herman A."/>
            <person name="Mangelson H."/>
            <person name="Liachko I."/>
            <person name="Sullivan S."/>
            <person name="Sone E.D."/>
            <person name="Koren S."/>
            <person name="Silverstein K.A.T."/>
            <person name="Beckman K.B."/>
            <person name="Gohl D.M."/>
        </authorList>
    </citation>
    <scope>NUCLEOTIDE SEQUENCE</scope>
    <source>
        <strain evidence="2">Duluth1</strain>
        <tissue evidence="2">Whole animal</tissue>
    </source>
</reference>
<reference evidence="2" key="2">
    <citation type="submission" date="2020-11" db="EMBL/GenBank/DDBJ databases">
        <authorList>
            <person name="McCartney M.A."/>
            <person name="Auch B."/>
            <person name="Kono T."/>
            <person name="Mallez S."/>
            <person name="Becker A."/>
            <person name="Gohl D.M."/>
            <person name="Silverstein K.A.T."/>
            <person name="Koren S."/>
            <person name="Bechman K.B."/>
            <person name="Herman A."/>
            <person name="Abrahante J.E."/>
            <person name="Garbe J."/>
        </authorList>
    </citation>
    <scope>NUCLEOTIDE SEQUENCE</scope>
    <source>
        <strain evidence="2">Duluth1</strain>
        <tissue evidence="2">Whole animal</tissue>
    </source>
</reference>
<evidence type="ECO:0000313" key="3">
    <source>
        <dbReference type="Proteomes" id="UP000828390"/>
    </source>
</evidence>
<organism evidence="2 3">
    <name type="scientific">Dreissena polymorpha</name>
    <name type="common">Zebra mussel</name>
    <name type="synonym">Mytilus polymorpha</name>
    <dbReference type="NCBI Taxonomy" id="45954"/>
    <lineage>
        <taxon>Eukaryota</taxon>
        <taxon>Metazoa</taxon>
        <taxon>Spiralia</taxon>
        <taxon>Lophotrochozoa</taxon>
        <taxon>Mollusca</taxon>
        <taxon>Bivalvia</taxon>
        <taxon>Autobranchia</taxon>
        <taxon>Heteroconchia</taxon>
        <taxon>Euheterodonta</taxon>
        <taxon>Imparidentia</taxon>
        <taxon>Neoheterodontei</taxon>
        <taxon>Myida</taxon>
        <taxon>Dreissenoidea</taxon>
        <taxon>Dreissenidae</taxon>
        <taxon>Dreissena</taxon>
    </lineage>
</organism>
<dbReference type="AlphaFoldDB" id="A0A9D4MD80"/>
<dbReference type="EMBL" id="JAIWYP010000002">
    <property type="protein sequence ID" value="KAH3872981.1"/>
    <property type="molecule type" value="Genomic_DNA"/>
</dbReference>
<dbReference type="Proteomes" id="UP000828390">
    <property type="component" value="Unassembled WGS sequence"/>
</dbReference>
<feature type="region of interest" description="Disordered" evidence="1">
    <location>
        <begin position="30"/>
        <end position="57"/>
    </location>
</feature>
<evidence type="ECO:0000256" key="1">
    <source>
        <dbReference type="SAM" id="MobiDB-lite"/>
    </source>
</evidence>